<dbReference type="GO" id="GO:0022857">
    <property type="term" value="F:transmembrane transporter activity"/>
    <property type="evidence" value="ECO:0007669"/>
    <property type="project" value="InterPro"/>
</dbReference>
<feature type="transmembrane region" description="Helical" evidence="8">
    <location>
        <begin position="363"/>
        <end position="381"/>
    </location>
</feature>
<evidence type="ECO:0000313" key="12">
    <source>
        <dbReference type="Proteomes" id="UP001214638"/>
    </source>
</evidence>
<feature type="transmembrane region" description="Helical" evidence="8">
    <location>
        <begin position="45"/>
        <end position="63"/>
    </location>
</feature>
<dbReference type="SUPFAM" id="SSF103473">
    <property type="entry name" value="MFS general substrate transporter"/>
    <property type="match status" value="1"/>
</dbReference>
<dbReference type="GO" id="GO:0016020">
    <property type="term" value="C:membrane"/>
    <property type="evidence" value="ECO:0007669"/>
    <property type="project" value="UniProtKB-SubCell"/>
</dbReference>
<dbReference type="AlphaFoldDB" id="A0AAD9PGN0"/>
<evidence type="ECO:0000313" key="9">
    <source>
        <dbReference type="EMBL" id="KAK2194403.1"/>
    </source>
</evidence>
<keyword evidence="4 8" id="KW-0812">Transmembrane</keyword>
<feature type="transmembrane region" description="Helical" evidence="8">
    <location>
        <begin position="455"/>
        <end position="475"/>
    </location>
</feature>
<evidence type="ECO:0000256" key="3">
    <source>
        <dbReference type="ARBA" id="ARBA00022448"/>
    </source>
</evidence>
<keyword evidence="3" id="KW-0813">Transport</keyword>
<organism evidence="9 12">
    <name type="scientific">Babesia duncani</name>
    <dbReference type="NCBI Taxonomy" id="323732"/>
    <lineage>
        <taxon>Eukaryota</taxon>
        <taxon>Sar</taxon>
        <taxon>Alveolata</taxon>
        <taxon>Apicomplexa</taxon>
        <taxon>Aconoidasida</taxon>
        <taxon>Piroplasmida</taxon>
        <taxon>Babesiidae</taxon>
        <taxon>Babesia</taxon>
    </lineage>
</organism>
<evidence type="ECO:0000256" key="2">
    <source>
        <dbReference type="ARBA" id="ARBA00006595"/>
    </source>
</evidence>
<feature type="transmembrane region" description="Helical" evidence="8">
    <location>
        <begin position="300"/>
        <end position="324"/>
    </location>
</feature>
<protein>
    <submittedName>
        <fullName evidence="9">Bifunctional Major facilitator superfamily/MFS transporter superfamily</fullName>
    </submittedName>
</protein>
<evidence type="ECO:0000256" key="4">
    <source>
        <dbReference type="ARBA" id="ARBA00022692"/>
    </source>
</evidence>
<name>A0AAD9PGN0_9APIC</name>
<evidence type="ECO:0000313" key="10">
    <source>
        <dbReference type="EMBL" id="KAK2194643.1"/>
    </source>
</evidence>
<accession>A0AAD9PGN0</accession>
<dbReference type="Proteomes" id="UP001214638">
    <property type="component" value="Unassembled WGS sequence"/>
</dbReference>
<evidence type="ECO:0000256" key="5">
    <source>
        <dbReference type="ARBA" id="ARBA00022970"/>
    </source>
</evidence>
<keyword evidence="7 8" id="KW-0472">Membrane</keyword>
<evidence type="ECO:0000256" key="7">
    <source>
        <dbReference type="ARBA" id="ARBA00023136"/>
    </source>
</evidence>
<sequence length="483" mass="53608">MEEENEQKPNWFKRLWKPYSVQEIVAMPDGKNAATQSKIFGIGRLAYLIVATVAFATLSRFAWGFPPIYNMLIKKDAYVWLCDDPNAEIYEDGVKKIYKCIEQNDAINYLYTVASSVMLISSAFSGLLNTFAGTKITGIIGFGCMLLGSVLIGASTSSFRAYLPGAILIGLGRDPIVFACLNVSVLYPGKELTVTSFLSAIASVGTLMPLIMDWINDTFDISVTFLFISYGIICCGPCLLFTLFSFPAKRFYEQEELDNAEVISENSGVDMEVGAAGKVVNFFKKLGIDGRTVGIMAKNFLSFHFLILMLIFIITMFTSIYYMNGFAITHDEMQRFVLALSIPLACLPGLVISFFLDRIGCMFVIWFEAISGVGILAFWAFNYQVTTYLSIVAFGCHCAFLCAQFWIYSADTFDPDIQTFVMGCLNSIGGIAVQLTPTIYEAFTKRPGATYKSALPLFLALAIINVVFAMALQFCKMRKPKLF</sequence>
<feature type="transmembrane region" description="Helical" evidence="8">
    <location>
        <begin position="109"/>
        <end position="129"/>
    </location>
</feature>
<evidence type="ECO:0000256" key="8">
    <source>
        <dbReference type="SAM" id="Phobius"/>
    </source>
</evidence>
<dbReference type="InterPro" id="IPR052599">
    <property type="entry name" value="SLC43A_AATransporter"/>
</dbReference>
<dbReference type="GeneID" id="94337860"/>
<dbReference type="PANTHER" id="PTHR20772">
    <property type="entry name" value="PROTEIN FMP42"/>
    <property type="match status" value="1"/>
</dbReference>
<comment type="subcellular location">
    <subcellularLocation>
        <location evidence="1">Membrane</location>
        <topology evidence="1">Multi-pass membrane protein</topology>
    </subcellularLocation>
</comment>
<dbReference type="GO" id="GO:0006865">
    <property type="term" value="P:amino acid transport"/>
    <property type="evidence" value="ECO:0007669"/>
    <property type="project" value="UniProtKB-KW"/>
</dbReference>
<feature type="transmembrane region" description="Helical" evidence="8">
    <location>
        <begin position="161"/>
        <end position="187"/>
    </location>
</feature>
<dbReference type="RefSeq" id="XP_067801814.1">
    <property type="nucleotide sequence ID" value="XM_067948573.1"/>
</dbReference>
<proteinExistence type="inferred from homology"/>
<evidence type="ECO:0000313" key="11">
    <source>
        <dbReference type="EMBL" id="KAK2194971.1"/>
    </source>
</evidence>
<comment type="caution">
    <text evidence="9">The sequence shown here is derived from an EMBL/GenBank/DDBJ whole genome shotgun (WGS) entry which is preliminary data.</text>
</comment>
<dbReference type="EMBL" id="JALLKP010000131">
    <property type="protein sequence ID" value="KAK2194403.1"/>
    <property type="molecule type" value="Genomic_DNA"/>
</dbReference>
<dbReference type="KEGG" id="bdw:94337860"/>
<dbReference type="Pfam" id="PF07690">
    <property type="entry name" value="MFS_1"/>
    <property type="match status" value="1"/>
</dbReference>
<feature type="transmembrane region" description="Helical" evidence="8">
    <location>
        <begin position="136"/>
        <end position="155"/>
    </location>
</feature>
<dbReference type="Gene3D" id="1.20.1250.20">
    <property type="entry name" value="MFS general substrate transporter like domains"/>
    <property type="match status" value="1"/>
</dbReference>
<reference evidence="9" key="1">
    <citation type="journal article" date="2023" name="Nat. Microbiol.">
        <title>Babesia duncani multi-omics identifies virulence factors and drug targets.</title>
        <authorList>
            <person name="Singh P."/>
            <person name="Lonardi S."/>
            <person name="Liang Q."/>
            <person name="Vydyam P."/>
            <person name="Khabirova E."/>
            <person name="Fang T."/>
            <person name="Gihaz S."/>
            <person name="Thekkiniath J."/>
            <person name="Munshi M."/>
            <person name="Abel S."/>
            <person name="Ciampossin L."/>
            <person name="Batugedara G."/>
            <person name="Gupta M."/>
            <person name="Lu X.M."/>
            <person name="Lenz T."/>
            <person name="Chakravarty S."/>
            <person name="Cornillot E."/>
            <person name="Hu Y."/>
            <person name="Ma W."/>
            <person name="Gonzalez L.M."/>
            <person name="Sanchez S."/>
            <person name="Estrada K."/>
            <person name="Sanchez-Flores A."/>
            <person name="Montero E."/>
            <person name="Harb O.S."/>
            <person name="Le Roch K.G."/>
            <person name="Mamoun C.B."/>
        </authorList>
    </citation>
    <scope>NUCLEOTIDE SEQUENCE</scope>
    <source>
        <strain evidence="9">WA1</strain>
    </source>
</reference>
<feature type="transmembrane region" description="Helical" evidence="8">
    <location>
        <begin position="387"/>
        <end position="408"/>
    </location>
</feature>
<feature type="transmembrane region" description="Helical" evidence="8">
    <location>
        <begin position="194"/>
        <end position="215"/>
    </location>
</feature>
<comment type="similarity">
    <text evidence="2">Belongs to the SLC43A transporter (TC 2.A.1.44) family.</text>
</comment>
<gene>
    <name evidence="11" type="ORF">BdWA1_003563</name>
    <name evidence="10" type="ORF">BdWA1_003882</name>
    <name evidence="9" type="ORF">BdWA1_004128</name>
</gene>
<evidence type="ECO:0000256" key="6">
    <source>
        <dbReference type="ARBA" id="ARBA00022989"/>
    </source>
</evidence>
<feature type="transmembrane region" description="Helical" evidence="8">
    <location>
        <begin position="221"/>
        <end position="244"/>
    </location>
</feature>
<dbReference type="InterPro" id="IPR036259">
    <property type="entry name" value="MFS_trans_sf"/>
</dbReference>
<keyword evidence="12" id="KW-1185">Reference proteome</keyword>
<dbReference type="EMBL" id="JALLKP010000070">
    <property type="protein sequence ID" value="KAK2194643.1"/>
    <property type="molecule type" value="Genomic_DNA"/>
</dbReference>
<dbReference type="EMBL" id="JALLKP010000019">
    <property type="protein sequence ID" value="KAK2194971.1"/>
    <property type="molecule type" value="Genomic_DNA"/>
</dbReference>
<keyword evidence="6 8" id="KW-1133">Transmembrane helix</keyword>
<keyword evidence="5" id="KW-0029">Amino-acid transport</keyword>
<feature type="transmembrane region" description="Helical" evidence="8">
    <location>
        <begin position="420"/>
        <end position="443"/>
    </location>
</feature>
<evidence type="ECO:0000256" key="1">
    <source>
        <dbReference type="ARBA" id="ARBA00004141"/>
    </source>
</evidence>
<dbReference type="InterPro" id="IPR011701">
    <property type="entry name" value="MFS"/>
</dbReference>
<feature type="transmembrane region" description="Helical" evidence="8">
    <location>
        <begin position="336"/>
        <end position="356"/>
    </location>
</feature>
<dbReference type="PANTHER" id="PTHR20772:SF2">
    <property type="entry name" value="PROTEIN FMP42"/>
    <property type="match status" value="1"/>
</dbReference>